<dbReference type="PANTHER" id="PTHR43591:SF24">
    <property type="entry name" value="2-METHOXY-6-POLYPRENYL-1,4-BENZOQUINOL METHYLASE, MITOCHONDRIAL"/>
    <property type="match status" value="1"/>
</dbReference>
<comment type="caution">
    <text evidence="3">The sequence shown here is derived from an EMBL/GenBank/DDBJ whole genome shotgun (WGS) entry which is preliminary data.</text>
</comment>
<protein>
    <recommendedName>
        <fullName evidence="2">Methyltransferase type 11 domain-containing protein</fullName>
    </recommendedName>
</protein>
<evidence type="ECO:0000313" key="3">
    <source>
        <dbReference type="EMBL" id="KAK9775134.1"/>
    </source>
</evidence>
<proteinExistence type="inferred from homology"/>
<evidence type="ECO:0000256" key="1">
    <source>
        <dbReference type="ARBA" id="ARBA00038158"/>
    </source>
</evidence>
<gene>
    <name evidence="3" type="ORF">SCAR479_08110</name>
</gene>
<dbReference type="InterPro" id="IPR013216">
    <property type="entry name" value="Methyltransf_11"/>
</dbReference>
<accession>A0ABR2XN75</accession>
<keyword evidence="4" id="KW-1185">Reference proteome</keyword>
<dbReference type="Gene3D" id="3.40.50.150">
    <property type="entry name" value="Vaccinia Virus protein VP39"/>
    <property type="match status" value="1"/>
</dbReference>
<dbReference type="EMBL" id="JARVKM010000036">
    <property type="protein sequence ID" value="KAK9775134.1"/>
    <property type="molecule type" value="Genomic_DNA"/>
</dbReference>
<dbReference type="PANTHER" id="PTHR43591">
    <property type="entry name" value="METHYLTRANSFERASE"/>
    <property type="match status" value="1"/>
</dbReference>
<dbReference type="InterPro" id="IPR029063">
    <property type="entry name" value="SAM-dependent_MTases_sf"/>
</dbReference>
<sequence>MSSSERAQKDYDALAAQYGGYSSLPSGQLESQLIEIALGDCTGLTILDLGGGSGIHAREAVDLGASKVDVVDISTGMLQIGKQMEDAIGREAVIRFLEADVSRPLSHLALAEEGYDIVMGNWIFSFASSLNMVEDIFRNIVRFLKPGGRFIGVRDADPWSPALKEGKYGGSCKWVERIPGGVKYLCVLHSVPPVEFEGACQETIYSGSTKTYERFGLMSVEKVPYESAGVVKRDPEFWRLFLERPNLAVVSAVKVKGMREG</sequence>
<organism evidence="3 4">
    <name type="scientific">Seiridium cardinale</name>
    <dbReference type="NCBI Taxonomy" id="138064"/>
    <lineage>
        <taxon>Eukaryota</taxon>
        <taxon>Fungi</taxon>
        <taxon>Dikarya</taxon>
        <taxon>Ascomycota</taxon>
        <taxon>Pezizomycotina</taxon>
        <taxon>Sordariomycetes</taxon>
        <taxon>Xylariomycetidae</taxon>
        <taxon>Amphisphaeriales</taxon>
        <taxon>Sporocadaceae</taxon>
        <taxon>Seiridium</taxon>
    </lineage>
</organism>
<dbReference type="Pfam" id="PF08241">
    <property type="entry name" value="Methyltransf_11"/>
    <property type="match status" value="1"/>
</dbReference>
<dbReference type="Proteomes" id="UP001465668">
    <property type="component" value="Unassembled WGS sequence"/>
</dbReference>
<evidence type="ECO:0000259" key="2">
    <source>
        <dbReference type="Pfam" id="PF08241"/>
    </source>
</evidence>
<dbReference type="CDD" id="cd02440">
    <property type="entry name" value="AdoMet_MTases"/>
    <property type="match status" value="1"/>
</dbReference>
<name>A0ABR2XN75_9PEZI</name>
<evidence type="ECO:0000313" key="4">
    <source>
        <dbReference type="Proteomes" id="UP001465668"/>
    </source>
</evidence>
<feature type="domain" description="Methyltransferase type 11" evidence="2">
    <location>
        <begin position="47"/>
        <end position="151"/>
    </location>
</feature>
<dbReference type="SUPFAM" id="SSF53335">
    <property type="entry name" value="S-adenosyl-L-methionine-dependent methyltransferases"/>
    <property type="match status" value="1"/>
</dbReference>
<comment type="similarity">
    <text evidence="1">Belongs to the methyltransferase superfamily. LaeA methyltransferase family.</text>
</comment>
<reference evidence="3 4" key="1">
    <citation type="submission" date="2024-02" db="EMBL/GenBank/DDBJ databases">
        <title>First draft genome assembly of two strains of Seiridium cardinale.</title>
        <authorList>
            <person name="Emiliani G."/>
            <person name="Scali E."/>
        </authorList>
    </citation>
    <scope>NUCLEOTIDE SEQUENCE [LARGE SCALE GENOMIC DNA]</scope>
    <source>
        <strain evidence="3 4">BM-138-000479</strain>
    </source>
</reference>